<evidence type="ECO:0000259" key="6">
    <source>
        <dbReference type="PROSITE" id="PS50305"/>
    </source>
</evidence>
<comment type="similarity">
    <text evidence="1">Belongs to the sirtuin family. Class I subfamily.</text>
</comment>
<dbReference type="GO" id="GO:0070403">
    <property type="term" value="F:NAD+ binding"/>
    <property type="evidence" value="ECO:0007669"/>
    <property type="project" value="InterPro"/>
</dbReference>
<reference evidence="7" key="1">
    <citation type="journal article" date="2020" name="Stud. Mycol.">
        <title>101 Dothideomycetes genomes: a test case for predicting lifestyles and emergence of pathogens.</title>
        <authorList>
            <person name="Haridas S."/>
            <person name="Albert R."/>
            <person name="Binder M."/>
            <person name="Bloem J."/>
            <person name="Labutti K."/>
            <person name="Salamov A."/>
            <person name="Andreopoulos B."/>
            <person name="Baker S."/>
            <person name="Barry K."/>
            <person name="Bills G."/>
            <person name="Bluhm B."/>
            <person name="Cannon C."/>
            <person name="Castanera R."/>
            <person name="Culley D."/>
            <person name="Daum C."/>
            <person name="Ezra D."/>
            <person name="Gonzalez J."/>
            <person name="Henrissat B."/>
            <person name="Kuo A."/>
            <person name="Liang C."/>
            <person name="Lipzen A."/>
            <person name="Lutzoni F."/>
            <person name="Magnuson J."/>
            <person name="Mondo S."/>
            <person name="Nolan M."/>
            <person name="Ohm R."/>
            <person name="Pangilinan J."/>
            <person name="Park H.-J."/>
            <person name="Ramirez L."/>
            <person name="Alfaro M."/>
            <person name="Sun H."/>
            <person name="Tritt A."/>
            <person name="Yoshinaga Y."/>
            <person name="Zwiers L.-H."/>
            <person name="Turgeon B."/>
            <person name="Goodwin S."/>
            <person name="Spatafora J."/>
            <person name="Crous P."/>
            <person name="Grigoriev I."/>
        </authorList>
    </citation>
    <scope>NUCLEOTIDE SEQUENCE</scope>
    <source>
        <strain evidence="7">ATCC 74209</strain>
    </source>
</reference>
<accession>A0A9P4MX98</accession>
<name>A0A9P4MX98_9PLEO</name>
<dbReference type="InterPro" id="IPR003000">
    <property type="entry name" value="Sirtuin"/>
</dbReference>
<dbReference type="PROSITE" id="PS50305">
    <property type="entry name" value="SIRTUIN"/>
    <property type="match status" value="1"/>
</dbReference>
<evidence type="ECO:0000256" key="2">
    <source>
        <dbReference type="ARBA" id="ARBA00022679"/>
    </source>
</evidence>
<dbReference type="OrthoDB" id="424302at2759"/>
<dbReference type="InterPro" id="IPR026590">
    <property type="entry name" value="Ssirtuin_cat_dom"/>
</dbReference>
<organism evidence="7 8">
    <name type="scientific">Delitschia confertaspora ATCC 74209</name>
    <dbReference type="NCBI Taxonomy" id="1513339"/>
    <lineage>
        <taxon>Eukaryota</taxon>
        <taxon>Fungi</taxon>
        <taxon>Dikarya</taxon>
        <taxon>Ascomycota</taxon>
        <taxon>Pezizomycotina</taxon>
        <taxon>Dothideomycetes</taxon>
        <taxon>Pleosporomycetidae</taxon>
        <taxon>Pleosporales</taxon>
        <taxon>Delitschiaceae</taxon>
        <taxon>Delitschia</taxon>
    </lineage>
</organism>
<protein>
    <submittedName>
        <fullName evidence="7">DHS-like NAD/FAD-binding domain-containing protein</fullName>
    </submittedName>
</protein>
<keyword evidence="8" id="KW-1185">Reference proteome</keyword>
<feature type="region of interest" description="Disordered" evidence="5">
    <location>
        <begin position="43"/>
        <end position="70"/>
    </location>
</feature>
<evidence type="ECO:0000313" key="7">
    <source>
        <dbReference type="EMBL" id="KAF2205912.1"/>
    </source>
</evidence>
<evidence type="ECO:0000256" key="3">
    <source>
        <dbReference type="ARBA" id="ARBA00023027"/>
    </source>
</evidence>
<comment type="caution">
    <text evidence="7">The sequence shown here is derived from an EMBL/GenBank/DDBJ whole genome shotgun (WGS) entry which is preliminary data.</text>
</comment>
<feature type="binding site" evidence="4">
    <location>
        <position position="189"/>
    </location>
    <ligand>
        <name>Zn(2+)</name>
        <dbReference type="ChEBI" id="CHEBI:29105"/>
    </ligand>
</feature>
<keyword evidence="4" id="KW-0862">Zinc</keyword>
<evidence type="ECO:0000313" key="8">
    <source>
        <dbReference type="Proteomes" id="UP000799536"/>
    </source>
</evidence>
<keyword evidence="4" id="KW-0479">Metal-binding</keyword>
<keyword evidence="3" id="KW-0520">NAD</keyword>
<dbReference type="InterPro" id="IPR026591">
    <property type="entry name" value="Sirtuin_cat_small_dom_sf"/>
</dbReference>
<dbReference type="Pfam" id="PF02146">
    <property type="entry name" value="SIR2"/>
    <property type="match status" value="1"/>
</dbReference>
<proteinExistence type="inferred from homology"/>
<evidence type="ECO:0000256" key="4">
    <source>
        <dbReference type="PROSITE-ProRule" id="PRU00236"/>
    </source>
</evidence>
<feature type="binding site" evidence="4">
    <location>
        <position position="261"/>
    </location>
    <ligand>
        <name>Zn(2+)</name>
        <dbReference type="ChEBI" id="CHEBI:29105"/>
    </ligand>
</feature>
<feature type="active site" description="Proton acceptor" evidence="4">
    <location>
        <position position="178"/>
    </location>
</feature>
<evidence type="ECO:0000256" key="1">
    <source>
        <dbReference type="ARBA" id="ARBA00006924"/>
    </source>
</evidence>
<dbReference type="PANTHER" id="PTHR47651">
    <property type="entry name" value="NAD-DEPENDENT HISTONE DEACETYLASE HST4"/>
    <property type="match status" value="1"/>
</dbReference>
<dbReference type="SUPFAM" id="SSF52467">
    <property type="entry name" value="DHS-like NAD/FAD-binding domain"/>
    <property type="match status" value="1"/>
</dbReference>
<dbReference type="GO" id="GO:0046872">
    <property type="term" value="F:metal ion binding"/>
    <property type="evidence" value="ECO:0007669"/>
    <property type="project" value="UniProtKB-KW"/>
</dbReference>
<feature type="binding site" evidence="4">
    <location>
        <position position="186"/>
    </location>
    <ligand>
        <name>Zn(2+)</name>
        <dbReference type="ChEBI" id="CHEBI:29105"/>
    </ligand>
</feature>
<dbReference type="Gene3D" id="3.30.1600.10">
    <property type="entry name" value="SIR2/SIRT2 'Small Domain"/>
    <property type="match status" value="2"/>
</dbReference>
<keyword evidence="2" id="KW-0808">Transferase</keyword>
<dbReference type="EMBL" id="ML993848">
    <property type="protein sequence ID" value="KAF2205912.1"/>
    <property type="molecule type" value="Genomic_DNA"/>
</dbReference>
<dbReference type="GO" id="GO:0016740">
    <property type="term" value="F:transferase activity"/>
    <property type="evidence" value="ECO:0007669"/>
    <property type="project" value="UniProtKB-KW"/>
</dbReference>
<feature type="binding site" evidence="4">
    <location>
        <position position="258"/>
    </location>
    <ligand>
        <name>Zn(2+)</name>
        <dbReference type="ChEBI" id="CHEBI:29105"/>
    </ligand>
</feature>
<feature type="compositionally biased region" description="Polar residues" evidence="5">
    <location>
        <begin position="59"/>
        <end position="70"/>
    </location>
</feature>
<dbReference type="AlphaFoldDB" id="A0A9P4MX98"/>
<evidence type="ECO:0000256" key="5">
    <source>
        <dbReference type="SAM" id="MobiDB-lite"/>
    </source>
</evidence>
<feature type="domain" description="Deacetylase sirtuin-type" evidence="6">
    <location>
        <begin position="58"/>
        <end position="403"/>
    </location>
</feature>
<sequence>MPLLRIPYTDPLPPPKIIPPSATAFAGAVSALTNFLLAPPPPGLKHSQPAYHSHHHASPLQSRNPSAKQHGNTLLLTGAGISVPSGLADYRGTNGTYTLNKTYKPIYFHEFCQNHEARKRYWARSFLGWPSLERARANRAHEAVGRLGELGLVKRVITQNVDSFHPLTHPHLPTTELHGALRTLICLTCSTTYPRSTFQSDLARLNPSWSAFLTQLLESGALETEDPHERRRMGLKTNPDGDVDVPGVEYGTFRYPGCPVCSGGMKDHTHAVAGTSGKGKEVRVDGDGAWLPPSHSSTAHRGVLKPGVVMFGESIPTSTKHEAERAVDAADSILVIGSSLATYSAWRLVKRAKEKGSRLAILNIGGVRGEDVFFADAEMTGDIRVSWNVEEILPEIVKEVERGLVRR</sequence>
<dbReference type="InterPro" id="IPR029035">
    <property type="entry name" value="DHS-like_NAD/FAD-binding_dom"/>
</dbReference>
<dbReference type="Gene3D" id="3.40.50.1220">
    <property type="entry name" value="TPP-binding domain"/>
    <property type="match status" value="2"/>
</dbReference>
<gene>
    <name evidence="7" type="ORF">GQ43DRAFT_406566</name>
</gene>
<dbReference type="PANTHER" id="PTHR47651:SF17">
    <property type="entry name" value="DEACETYLASE SIRTUIN-TYPE DOMAIN-CONTAINING PROTEIN"/>
    <property type="match status" value="1"/>
</dbReference>
<dbReference type="Proteomes" id="UP000799536">
    <property type="component" value="Unassembled WGS sequence"/>
</dbReference>